<dbReference type="AlphaFoldDB" id="A0A1I6KF90"/>
<feature type="transmembrane region" description="Helical" evidence="1">
    <location>
        <begin position="36"/>
        <end position="60"/>
    </location>
</feature>
<evidence type="ECO:0000313" key="3">
    <source>
        <dbReference type="Proteomes" id="UP000199062"/>
    </source>
</evidence>
<accession>A0A1I6KF90</accession>
<feature type="transmembrane region" description="Helical" evidence="1">
    <location>
        <begin position="6"/>
        <end position="29"/>
    </location>
</feature>
<keyword evidence="3" id="KW-1185">Reference proteome</keyword>
<dbReference type="EMBL" id="FOZK01000001">
    <property type="protein sequence ID" value="SFR89915.1"/>
    <property type="molecule type" value="Genomic_DNA"/>
</dbReference>
<keyword evidence="1" id="KW-0472">Membrane</keyword>
<proteinExistence type="predicted"/>
<feature type="transmembrane region" description="Helical" evidence="1">
    <location>
        <begin position="72"/>
        <end position="102"/>
    </location>
</feature>
<evidence type="ECO:0008006" key="4">
    <source>
        <dbReference type="Google" id="ProtNLM"/>
    </source>
</evidence>
<dbReference type="RefSeq" id="WP_089813931.1">
    <property type="nucleotide sequence ID" value="NZ_FOZK01000001.1"/>
</dbReference>
<dbReference type="Proteomes" id="UP000199062">
    <property type="component" value="Unassembled WGS sequence"/>
</dbReference>
<protein>
    <recommendedName>
        <fullName evidence="4">SPW repeat-containing protein</fullName>
    </recommendedName>
</protein>
<evidence type="ECO:0000313" key="2">
    <source>
        <dbReference type="EMBL" id="SFR89915.1"/>
    </source>
</evidence>
<sequence length="122" mass="12464">MSTNVPPTGIVLLGVFAVFDGLLGIANGLAVSAMGLIGLLIGPLLIVVGVAHLVIAVGLLKLHSWAWPVGLISFGIAVVLNLVGGNVFGLAISSVALVYLYGKRDLYGETERSVGPAHGHLN</sequence>
<gene>
    <name evidence="2" type="ORF">SAMN05216559_0710</name>
</gene>
<reference evidence="2 3" key="1">
    <citation type="submission" date="2016-10" db="EMBL/GenBank/DDBJ databases">
        <authorList>
            <person name="de Groot N.N."/>
        </authorList>
    </citation>
    <scope>NUCLEOTIDE SEQUENCE [LARGE SCALE GENOMIC DNA]</scope>
    <source>
        <strain evidence="2 3">CGMCC 1.10457</strain>
    </source>
</reference>
<keyword evidence="1" id="KW-1133">Transmembrane helix</keyword>
<name>A0A1I6KF90_9EURY</name>
<keyword evidence="1" id="KW-0812">Transmembrane</keyword>
<organism evidence="2 3">
    <name type="scientific">Halomicrobium zhouii</name>
    <dbReference type="NCBI Taxonomy" id="767519"/>
    <lineage>
        <taxon>Archaea</taxon>
        <taxon>Methanobacteriati</taxon>
        <taxon>Methanobacteriota</taxon>
        <taxon>Stenosarchaea group</taxon>
        <taxon>Halobacteria</taxon>
        <taxon>Halobacteriales</taxon>
        <taxon>Haloarculaceae</taxon>
        <taxon>Halomicrobium</taxon>
    </lineage>
</organism>
<evidence type="ECO:0000256" key="1">
    <source>
        <dbReference type="SAM" id="Phobius"/>
    </source>
</evidence>